<feature type="transmembrane region" description="Helical" evidence="2">
    <location>
        <begin position="92"/>
        <end position="111"/>
    </location>
</feature>
<evidence type="ECO:0008006" key="5">
    <source>
        <dbReference type="Google" id="ProtNLM"/>
    </source>
</evidence>
<feature type="transmembrane region" description="Helical" evidence="2">
    <location>
        <begin position="12"/>
        <end position="40"/>
    </location>
</feature>
<dbReference type="Proteomes" id="UP000625527">
    <property type="component" value="Unassembled WGS sequence"/>
</dbReference>
<accession>A0ABR9N3T3</accession>
<organism evidence="3 4">
    <name type="scientific">Myceligenerans pegani</name>
    <dbReference type="NCBI Taxonomy" id="2776917"/>
    <lineage>
        <taxon>Bacteria</taxon>
        <taxon>Bacillati</taxon>
        <taxon>Actinomycetota</taxon>
        <taxon>Actinomycetes</taxon>
        <taxon>Micrococcales</taxon>
        <taxon>Promicromonosporaceae</taxon>
        <taxon>Myceligenerans</taxon>
    </lineage>
</organism>
<gene>
    <name evidence="3" type="ORF">IHE71_21760</name>
</gene>
<evidence type="ECO:0000313" key="3">
    <source>
        <dbReference type="EMBL" id="MBE1878326.1"/>
    </source>
</evidence>
<keyword evidence="4" id="KW-1185">Reference proteome</keyword>
<keyword evidence="2" id="KW-0812">Transmembrane</keyword>
<keyword evidence="2" id="KW-0472">Membrane</keyword>
<evidence type="ECO:0000256" key="2">
    <source>
        <dbReference type="SAM" id="Phobius"/>
    </source>
</evidence>
<comment type="caution">
    <text evidence="3">The sequence shown here is derived from an EMBL/GenBank/DDBJ whole genome shotgun (WGS) entry which is preliminary data.</text>
</comment>
<reference evidence="3 4" key="1">
    <citation type="submission" date="2020-10" db="EMBL/GenBank/DDBJ databases">
        <title>Myceligenerans pegani sp. nov., an endophytic actinomycete isolated from Peganum harmala L. in Xinjiang, China.</title>
        <authorList>
            <person name="Xin L."/>
        </authorList>
    </citation>
    <scope>NUCLEOTIDE SEQUENCE [LARGE SCALE GENOMIC DNA]</scope>
    <source>
        <strain evidence="3 4">TRM65318</strain>
    </source>
</reference>
<feature type="transmembrane region" description="Helical" evidence="2">
    <location>
        <begin position="60"/>
        <end position="85"/>
    </location>
</feature>
<dbReference type="EMBL" id="JADAQT010000108">
    <property type="protein sequence ID" value="MBE1878326.1"/>
    <property type="molecule type" value="Genomic_DNA"/>
</dbReference>
<feature type="region of interest" description="Disordered" evidence="1">
    <location>
        <begin position="141"/>
        <end position="168"/>
    </location>
</feature>
<dbReference type="RefSeq" id="WP_192864859.1">
    <property type="nucleotide sequence ID" value="NZ_JADAQT010000108.1"/>
</dbReference>
<protein>
    <recommendedName>
        <fullName evidence="5">DUF4064 domain-containing protein</fullName>
    </recommendedName>
</protein>
<feature type="transmembrane region" description="Helical" evidence="2">
    <location>
        <begin position="117"/>
        <end position="134"/>
    </location>
</feature>
<sequence length="168" mass="17408">MDTSLNRRPGLLTTAIVILWIQGASSVVCGLFGLASGFGGGVYAGMPEEPVPDEVAASRLVAGLLFAAVFAGIAIVLMTDAVALARRQPGPYVMLLVVESLIGLVGVPMIIMFGTGLIQVPLAVLVMVGVLSKRSKDWLAGEPRPVADERAPAPPPAAGPENEPRPQE</sequence>
<evidence type="ECO:0000313" key="4">
    <source>
        <dbReference type="Proteomes" id="UP000625527"/>
    </source>
</evidence>
<keyword evidence="2" id="KW-1133">Transmembrane helix</keyword>
<evidence type="ECO:0000256" key="1">
    <source>
        <dbReference type="SAM" id="MobiDB-lite"/>
    </source>
</evidence>
<feature type="compositionally biased region" description="Basic and acidic residues" evidence="1">
    <location>
        <begin position="141"/>
        <end position="151"/>
    </location>
</feature>
<name>A0ABR9N3T3_9MICO</name>
<proteinExistence type="predicted"/>